<dbReference type="PANTHER" id="PTHR34512">
    <property type="entry name" value="CELL SURFACE PROTEIN"/>
    <property type="match status" value="1"/>
</dbReference>
<evidence type="ECO:0000259" key="1">
    <source>
        <dbReference type="Pfam" id="PF13360"/>
    </source>
</evidence>
<feature type="domain" description="Pyrrolo-quinoline quinone repeat" evidence="1">
    <location>
        <begin position="138"/>
        <end position="370"/>
    </location>
</feature>
<name>A0A2T6BHT6_9RHOB</name>
<dbReference type="InterPro" id="IPR011047">
    <property type="entry name" value="Quinoprotein_ADH-like_sf"/>
</dbReference>
<keyword evidence="3" id="KW-1185">Reference proteome</keyword>
<organism evidence="2 3">
    <name type="scientific">Litoreibacter ponti</name>
    <dbReference type="NCBI Taxonomy" id="1510457"/>
    <lineage>
        <taxon>Bacteria</taxon>
        <taxon>Pseudomonadati</taxon>
        <taxon>Pseudomonadota</taxon>
        <taxon>Alphaproteobacteria</taxon>
        <taxon>Rhodobacterales</taxon>
        <taxon>Roseobacteraceae</taxon>
        <taxon>Litoreibacter</taxon>
    </lineage>
</organism>
<dbReference type="SMART" id="SM00564">
    <property type="entry name" value="PQQ"/>
    <property type="match status" value="6"/>
</dbReference>
<evidence type="ECO:0000313" key="3">
    <source>
        <dbReference type="Proteomes" id="UP000243978"/>
    </source>
</evidence>
<accession>A0A2T6BHT6</accession>
<protein>
    <submittedName>
        <fullName evidence="2">Putative pyrroloquinoline-quinone binding quinoprotein</fullName>
    </submittedName>
</protein>
<feature type="domain" description="Pyrrolo-quinoline quinone repeat" evidence="1">
    <location>
        <begin position="394"/>
        <end position="453"/>
    </location>
</feature>
<dbReference type="EMBL" id="QBKS01000001">
    <property type="protein sequence ID" value="PTX55628.1"/>
    <property type="molecule type" value="Genomic_DNA"/>
</dbReference>
<gene>
    <name evidence="2" type="ORF">C8N43_0267</name>
</gene>
<dbReference type="InterPro" id="IPR002372">
    <property type="entry name" value="PQQ_rpt_dom"/>
</dbReference>
<dbReference type="PANTHER" id="PTHR34512:SF30">
    <property type="entry name" value="OUTER MEMBRANE PROTEIN ASSEMBLY FACTOR BAMB"/>
    <property type="match status" value="1"/>
</dbReference>
<dbReference type="InterPro" id="IPR015943">
    <property type="entry name" value="WD40/YVTN_repeat-like_dom_sf"/>
</dbReference>
<dbReference type="InterPro" id="IPR018391">
    <property type="entry name" value="PQQ_b-propeller_rpt"/>
</dbReference>
<dbReference type="SUPFAM" id="SSF50998">
    <property type="entry name" value="Quinoprotein alcohol dehydrogenase-like"/>
    <property type="match status" value="2"/>
</dbReference>
<sequence>MGMTSDMNTSGTRRGAWRATAALAAVLALAACGEDELVLEGERFDIRAPLPGSEEAAVLEAEADLARGFTAPAQTNVTSWTHRGGSVTHYTQHPALGASLSPLWTANIGAGNSRKQRITADPVIAGGRIFTLDAASGVTATGSDGATLWSRKLVPASDKGRDATGGGLAFADNTIFVATGFGELFALDATSGAQKWRQTLDAPLTSAPTVSDGLVYVVSRDSQAWAIRTDNGRIQWQLPGAPSPALVLGGSGPAVSGRVVIFPFGSGELSAALKKSGIRVWGSSVAGQRRGVAYASVSDVTGDPVVLDGTIYAANQSGRTVAIKASNGERIWTAQEGAYGPVLPAGDSVFLVSDRNELIRLDRDTGEKIWGVELPYYTARRLQRRDEIYSHYGPILAGGRLIVASGDGALRSYDPATGALVGNVALKGGAASAPAVVNGTLYVMTGRGQLAAFR</sequence>
<dbReference type="Gene3D" id="2.130.10.10">
    <property type="entry name" value="YVTN repeat-like/Quinoprotein amine dehydrogenase"/>
    <property type="match status" value="1"/>
</dbReference>
<dbReference type="Pfam" id="PF13360">
    <property type="entry name" value="PQQ_2"/>
    <property type="match status" value="2"/>
</dbReference>
<proteinExistence type="predicted"/>
<dbReference type="Proteomes" id="UP000243978">
    <property type="component" value="Unassembled WGS sequence"/>
</dbReference>
<dbReference type="AlphaFoldDB" id="A0A2T6BHT6"/>
<reference evidence="2 3" key="1">
    <citation type="submission" date="2018-04" db="EMBL/GenBank/DDBJ databases">
        <title>Genomic Encyclopedia of Archaeal and Bacterial Type Strains, Phase II (KMG-II): from individual species to whole genera.</title>
        <authorList>
            <person name="Goeker M."/>
        </authorList>
    </citation>
    <scope>NUCLEOTIDE SEQUENCE [LARGE SCALE GENOMIC DNA]</scope>
    <source>
        <strain evidence="2 3">DSM 100977</strain>
    </source>
</reference>
<evidence type="ECO:0000313" key="2">
    <source>
        <dbReference type="EMBL" id="PTX55628.1"/>
    </source>
</evidence>
<comment type="caution">
    <text evidence="2">The sequence shown here is derived from an EMBL/GenBank/DDBJ whole genome shotgun (WGS) entry which is preliminary data.</text>
</comment>